<dbReference type="InterPro" id="IPR000873">
    <property type="entry name" value="AMP-dep_synth/lig_dom"/>
</dbReference>
<dbReference type="PROSITE" id="PS00455">
    <property type="entry name" value="AMP_BINDING"/>
    <property type="match status" value="1"/>
</dbReference>
<proteinExistence type="predicted"/>
<dbReference type="InterPro" id="IPR009081">
    <property type="entry name" value="PP-bd_ACP"/>
</dbReference>
<dbReference type="SUPFAM" id="SSF47336">
    <property type="entry name" value="ACP-like"/>
    <property type="match status" value="1"/>
</dbReference>
<evidence type="ECO:0000259" key="3">
    <source>
        <dbReference type="PROSITE" id="PS50075"/>
    </source>
</evidence>
<feature type="domain" description="Carrier" evidence="3">
    <location>
        <begin position="644"/>
        <end position="726"/>
    </location>
</feature>
<evidence type="ECO:0000256" key="2">
    <source>
        <dbReference type="ARBA" id="ARBA00022553"/>
    </source>
</evidence>
<evidence type="ECO:0000256" key="1">
    <source>
        <dbReference type="ARBA" id="ARBA00022450"/>
    </source>
</evidence>
<dbReference type="OrthoDB" id="429813at2759"/>
<protein>
    <recommendedName>
        <fullName evidence="3">Carrier domain-containing protein</fullName>
    </recommendedName>
</protein>
<dbReference type="Pfam" id="PF23562">
    <property type="entry name" value="AMP-binding_C_3"/>
    <property type="match status" value="1"/>
</dbReference>
<evidence type="ECO:0000313" key="4">
    <source>
        <dbReference type="EMBL" id="OGM49197.1"/>
    </source>
</evidence>
<dbReference type="Gene3D" id="3.40.50.12780">
    <property type="entry name" value="N-terminal domain of ligase-like"/>
    <property type="match status" value="1"/>
</dbReference>
<dbReference type="PROSITE" id="PS50075">
    <property type="entry name" value="CARRIER"/>
    <property type="match status" value="1"/>
</dbReference>
<dbReference type="AlphaFoldDB" id="A0A1F8AC16"/>
<reference evidence="4 5" key="1">
    <citation type="journal article" date="2016" name="Genome Biol. Evol.">
        <title>Draft genome sequence of an aflatoxigenic Aspergillus species, A. bombycis.</title>
        <authorList>
            <person name="Moore G.G."/>
            <person name="Mack B.M."/>
            <person name="Beltz S.B."/>
            <person name="Gilbert M.K."/>
        </authorList>
    </citation>
    <scope>NUCLEOTIDE SEQUENCE [LARGE SCALE GENOMIC DNA]</scope>
    <source>
        <strain evidence="5">NRRL 26010</strain>
    </source>
</reference>
<dbReference type="STRING" id="109264.A0A1F8AC16"/>
<dbReference type="InterPro" id="IPR051414">
    <property type="entry name" value="Adenylate-forming_Reductase"/>
</dbReference>
<accession>A0A1F8AC16</accession>
<dbReference type="PROSITE" id="PS00012">
    <property type="entry name" value="PHOSPHOPANTETHEINE"/>
    <property type="match status" value="1"/>
</dbReference>
<dbReference type="GeneID" id="34447532"/>
<comment type="caution">
    <text evidence="4">The sequence shown here is derived from an EMBL/GenBank/DDBJ whole genome shotgun (WGS) entry which is preliminary data.</text>
</comment>
<dbReference type="InterPro" id="IPR006162">
    <property type="entry name" value="Ppantetheine_attach_site"/>
</dbReference>
<dbReference type="Gene3D" id="1.10.1200.10">
    <property type="entry name" value="ACP-like"/>
    <property type="match status" value="1"/>
</dbReference>
<keyword evidence="1" id="KW-0596">Phosphopantetheine</keyword>
<dbReference type="Proteomes" id="UP000179179">
    <property type="component" value="Unassembled WGS sequence"/>
</dbReference>
<dbReference type="RefSeq" id="XP_022392914.1">
    <property type="nucleotide sequence ID" value="XM_022531272.1"/>
</dbReference>
<dbReference type="PANTHER" id="PTHR43439">
    <property type="entry name" value="PHENYLACETATE-COENZYME A LIGASE"/>
    <property type="match status" value="1"/>
</dbReference>
<evidence type="ECO:0000313" key="5">
    <source>
        <dbReference type="Proteomes" id="UP000179179"/>
    </source>
</evidence>
<sequence>MVFEDPNLQVPPNCGRRLMPAVLDEVAESDPQRVFVSVPRSSNLADGFKDIPYGTFAKAVNKCAWYLREQLGEDSIPKTILYMGPLDVRYLVIILAAAKAGHMAFFSSLRNSLEAHLSLLDKCGCDTVLVPSRAPAILSQIFAARPMEQIATPEVDFFFEDLDQVPPMAFTLTWEEAKTKPFCVLHTSGSTGIPKPVFVTYGTFASNDAHQLIPSLGGKPTLINYLSGQRLFLALPVFHAACLTFTLVFNIFGGVTCVLPPPEPLTADLANQAFLHGNLDGALMAPSLIVDCYNNNAHCVNMVQRLKFLSYVGGALPEEVGNVLTTRIKLMTMMGSCETALHPLELNPDPADWQYLTISPFLGHTFRADRDGLSDLVFVRDPRFELFQGVFRTFPDKTEFAMGDLFEQHPRRPESWVFRARTDDIIAFTTAEKLNPITMESVIAANAKVKSAVVGGQGQFQASVLIEPYTYPRSPEEEDQFLRDVWPSILQANRDCPAHGRIMRGFVMLTKPEKPMPRAGKDTVQRHQVLKLYAEEFRELYDRMRPHVKKDAVALQSVERDAVEANGDARELLDRRVEEALQRVLPGAVERAVQDVLARLLAGLTGQLSPAVQTSGPEQPPVHVNGQVNGVSRATNGVEEEVIQSGPPELKKVIYDQLGENIDIRDVKDDSDLFQFGLDSLVVIDLTNALNTYIIKWRPGKELLEPKVVYDNPTVERILGLVEDVGRA</sequence>
<dbReference type="EMBL" id="LYCR01000010">
    <property type="protein sequence ID" value="OGM49197.1"/>
    <property type="molecule type" value="Genomic_DNA"/>
</dbReference>
<keyword evidence="2" id="KW-0597">Phosphoprotein</keyword>
<dbReference type="InterPro" id="IPR020845">
    <property type="entry name" value="AMP-binding_CS"/>
</dbReference>
<organism evidence="4 5">
    <name type="scientific">Aspergillus bombycis</name>
    <dbReference type="NCBI Taxonomy" id="109264"/>
    <lineage>
        <taxon>Eukaryota</taxon>
        <taxon>Fungi</taxon>
        <taxon>Dikarya</taxon>
        <taxon>Ascomycota</taxon>
        <taxon>Pezizomycotina</taxon>
        <taxon>Eurotiomycetes</taxon>
        <taxon>Eurotiomycetidae</taxon>
        <taxon>Eurotiales</taxon>
        <taxon>Aspergillaceae</taxon>
        <taxon>Aspergillus</taxon>
    </lineage>
</organism>
<gene>
    <name evidence="4" type="ORF">ABOM_004142</name>
</gene>
<keyword evidence="5" id="KW-1185">Reference proteome</keyword>
<dbReference type="InterPro" id="IPR036736">
    <property type="entry name" value="ACP-like_sf"/>
</dbReference>
<dbReference type="PANTHER" id="PTHR43439:SF2">
    <property type="entry name" value="ENZYME, PUTATIVE (JCVI)-RELATED"/>
    <property type="match status" value="1"/>
</dbReference>
<name>A0A1F8AC16_9EURO</name>
<dbReference type="Pfam" id="PF00501">
    <property type="entry name" value="AMP-binding"/>
    <property type="match status" value="1"/>
</dbReference>
<dbReference type="Pfam" id="PF00550">
    <property type="entry name" value="PP-binding"/>
    <property type="match status" value="1"/>
</dbReference>
<dbReference type="InterPro" id="IPR042099">
    <property type="entry name" value="ANL_N_sf"/>
</dbReference>
<dbReference type="SUPFAM" id="SSF56801">
    <property type="entry name" value="Acetyl-CoA synthetase-like"/>
    <property type="match status" value="1"/>
</dbReference>